<name>A0A3Q1M6I1_BOVIN</name>
<reference evidence="5" key="3">
    <citation type="submission" date="2025-09" db="UniProtKB">
        <authorList>
            <consortium name="Ensembl"/>
        </authorList>
    </citation>
    <scope>IDENTIFICATION</scope>
    <source>
        <strain evidence="5">Hereford</strain>
    </source>
</reference>
<dbReference type="PANTHER" id="PTHR43798:SF14">
    <property type="entry name" value="SERINE HYDROLASE-LIKE PROTEIN DDB_G0286239"/>
    <property type="match status" value="1"/>
</dbReference>
<dbReference type="AlphaFoldDB" id="A0A3Q1M6I1"/>
<dbReference type="InterPro" id="IPR000073">
    <property type="entry name" value="AB_hydrolase_1"/>
</dbReference>
<dbReference type="CTD" id="253190"/>
<keyword evidence="2" id="KW-0378">Hydrolase</keyword>
<reference evidence="5" key="1">
    <citation type="submission" date="2018-03" db="EMBL/GenBank/DDBJ databases">
        <title>ARS-UCD1.2.</title>
        <authorList>
            <person name="Rosen B.D."/>
            <person name="Bickhart D.M."/>
            <person name="Koren S."/>
            <person name="Schnabel R.D."/>
            <person name="Hall R."/>
            <person name="Zimin A."/>
            <person name="Dreischer C."/>
            <person name="Schultheiss S."/>
            <person name="Schroeder S.G."/>
            <person name="Elsik C.G."/>
            <person name="Couldrey C."/>
            <person name="Liu G.E."/>
            <person name="Van Tassell C.P."/>
            <person name="Phillippy A.M."/>
            <person name="Smith T.P.L."/>
            <person name="Medrano J.F."/>
        </authorList>
    </citation>
    <scope>NUCLEOTIDE SEQUENCE [LARGE SCALE GENOMIC DNA]</scope>
    <source>
        <strain evidence="5">Hereford</strain>
    </source>
</reference>
<evidence type="ECO:0000259" key="4">
    <source>
        <dbReference type="Pfam" id="PF00561"/>
    </source>
</evidence>
<comment type="similarity">
    <text evidence="1">Belongs to the AB hydrolase superfamily.</text>
</comment>
<dbReference type="KEGG" id="bta:531992"/>
<reference evidence="5" key="2">
    <citation type="submission" date="2025-08" db="UniProtKB">
        <authorList>
            <consortium name="Ensembl"/>
        </authorList>
    </citation>
    <scope>IDENTIFICATION</scope>
    <source>
        <strain evidence="5">Hereford</strain>
    </source>
</reference>
<accession>A0A3Q1M6I1</accession>
<evidence type="ECO:0000256" key="2">
    <source>
        <dbReference type="ARBA" id="ARBA00022801"/>
    </source>
</evidence>
<gene>
    <name evidence="5 7" type="primary">SERHL2</name>
</gene>
<dbReference type="InParanoid" id="A0A3Q1M6I1"/>
<keyword evidence="6" id="KW-1185">Reference proteome</keyword>
<organism evidence="5 6">
    <name type="scientific">Bos taurus</name>
    <name type="common">Bovine</name>
    <dbReference type="NCBI Taxonomy" id="9913"/>
    <lineage>
        <taxon>Eukaryota</taxon>
        <taxon>Metazoa</taxon>
        <taxon>Chordata</taxon>
        <taxon>Craniata</taxon>
        <taxon>Vertebrata</taxon>
        <taxon>Euteleostomi</taxon>
        <taxon>Mammalia</taxon>
        <taxon>Eutheria</taxon>
        <taxon>Laurasiatheria</taxon>
        <taxon>Artiodactyla</taxon>
        <taxon>Ruminantia</taxon>
        <taxon>Pecora</taxon>
        <taxon>Bovidae</taxon>
        <taxon>Bovinae</taxon>
        <taxon>Bos</taxon>
    </lineage>
</organism>
<dbReference type="SUPFAM" id="SSF53474">
    <property type="entry name" value="alpha/beta-Hydrolases"/>
    <property type="match status" value="1"/>
</dbReference>
<dbReference type="OrthoDB" id="190201at2759"/>
<sequence length="479" mass="52609">MGLISELKLAVPWGHIAAKAWGSHQAAPVLCLHGWLDNANSFDRLIPLLPKDFNYVAMDFGGHGLSSHYSPGFPYHYQNFVSEVRRVAAALKWNRFSLLGHSFGGAVGGMFSCIFPEMVDKLILLESLPFVLDTNSILGLRGCAAEWRVRLGEELGPRPPSRTHGPLGDGQLADLQAEGHRARAAGGGLQEARAGGQPGRDAAEVSGRWDRWESEIWGSYGPPRGEVSGAWRKLHLLVPNLQHTCFSVCSLALLSHPGWDFVCPHSPHPVAVPFAPPLHKLSATPSTPPHTDTRTLTALRQTSPLVQARVLGRWPSRTFLSFHLGPRPRPRHPVSPLPQVTEKEQPRRRGVREASPAERNHTGGHGCVAEQRSEDHLGRALPRFRQQGAVYALHQKSAGPRPARQSEAIRHLRDPQPVEHPSRGLRCHPCSTAFSLDLGPGRNCDFRGLVCRAQGFRRQGLMGGKSQPQGGTLRTLWDI</sequence>
<dbReference type="GlyGen" id="A0A3Q1M6I1">
    <property type="glycosylation" value="1 site"/>
</dbReference>
<dbReference type="Pfam" id="PF00561">
    <property type="entry name" value="Abhydrolase_1"/>
    <property type="match status" value="1"/>
</dbReference>
<proteinExistence type="inferred from homology"/>
<dbReference type="GO" id="GO:0016787">
    <property type="term" value="F:hydrolase activity"/>
    <property type="evidence" value="ECO:0007669"/>
    <property type="project" value="UniProtKB-KW"/>
</dbReference>
<dbReference type="InterPro" id="IPR050266">
    <property type="entry name" value="AB_hydrolase_sf"/>
</dbReference>
<dbReference type="InterPro" id="IPR029058">
    <property type="entry name" value="AB_hydrolase_fold"/>
</dbReference>
<evidence type="ECO:0000313" key="7">
    <source>
        <dbReference type="VGNC" id="VGNC:58453"/>
    </source>
</evidence>
<dbReference type="PANTHER" id="PTHR43798">
    <property type="entry name" value="MONOACYLGLYCEROL LIPASE"/>
    <property type="match status" value="1"/>
</dbReference>
<dbReference type="Proteomes" id="UP000009136">
    <property type="component" value="Chromosome 5"/>
</dbReference>
<feature type="domain" description="AB hydrolase-1" evidence="4">
    <location>
        <begin position="28"/>
        <end position="133"/>
    </location>
</feature>
<protein>
    <submittedName>
        <fullName evidence="5">Serine hydrolase like 2</fullName>
    </submittedName>
</protein>
<feature type="region of interest" description="Disordered" evidence="3">
    <location>
        <begin position="322"/>
        <end position="368"/>
    </location>
</feature>
<feature type="compositionally biased region" description="Basic and acidic residues" evidence="3">
    <location>
        <begin position="341"/>
        <end position="361"/>
    </location>
</feature>
<dbReference type="PRINTS" id="PR00111">
    <property type="entry name" value="ABHYDROLASE"/>
</dbReference>
<dbReference type="STRING" id="9913.ENSBTAP00000065987"/>
<evidence type="ECO:0000313" key="5">
    <source>
        <dbReference type="Ensembl" id="ENSBTAP00000065987.3"/>
    </source>
</evidence>
<dbReference type="VGNC" id="VGNC:58453">
    <property type="gene designation" value="SERHL2"/>
</dbReference>
<evidence type="ECO:0000256" key="1">
    <source>
        <dbReference type="ARBA" id="ARBA00008645"/>
    </source>
</evidence>
<evidence type="ECO:0000313" key="6">
    <source>
        <dbReference type="Proteomes" id="UP000009136"/>
    </source>
</evidence>
<feature type="region of interest" description="Disordered" evidence="3">
    <location>
        <begin position="179"/>
        <end position="205"/>
    </location>
</feature>
<dbReference type="GeneTree" id="ENSGT00530000063960"/>
<dbReference type="Ensembl" id="ENSBTAT00000085291.3">
    <property type="protein sequence ID" value="ENSBTAP00000065987.3"/>
    <property type="gene ID" value="ENSBTAG00000016507.8"/>
</dbReference>
<dbReference type="Gene3D" id="3.40.50.1820">
    <property type="entry name" value="alpha/beta hydrolase"/>
    <property type="match status" value="1"/>
</dbReference>
<evidence type="ECO:0000256" key="3">
    <source>
        <dbReference type="SAM" id="MobiDB-lite"/>
    </source>
</evidence>
<dbReference type="VEuPathDB" id="HostDB:ENSBTAG00000016507"/>
<dbReference type="Bgee" id="ENSBTAG00000016507">
    <property type="expression patterns" value="Expressed in retina and 73 other cell types or tissues"/>
</dbReference>